<dbReference type="GO" id="GO:0019674">
    <property type="term" value="P:NAD+ metabolic process"/>
    <property type="evidence" value="ECO:0007669"/>
    <property type="project" value="InterPro"/>
</dbReference>
<evidence type="ECO:0000256" key="1">
    <source>
        <dbReference type="SAM" id="MobiDB-lite"/>
    </source>
</evidence>
<dbReference type="InterPro" id="IPR016064">
    <property type="entry name" value="NAD/diacylglycerol_kinase_sf"/>
</dbReference>
<gene>
    <name evidence="2" type="ORF">F9K24_04650</name>
</gene>
<comment type="caution">
    <text evidence="2">The sequence shown here is derived from an EMBL/GenBank/DDBJ whole genome shotgun (WGS) entry which is preliminary data.</text>
</comment>
<dbReference type="SUPFAM" id="SSF111331">
    <property type="entry name" value="NAD kinase/diacylglycerol kinase-like"/>
    <property type="match status" value="1"/>
</dbReference>
<keyword evidence="2" id="KW-0418">Kinase</keyword>
<dbReference type="AlphaFoldDB" id="A0A833H3U9"/>
<name>A0A833H3U9_9LEPT</name>
<dbReference type="InterPro" id="IPR017438">
    <property type="entry name" value="ATP-NAD_kinase_N"/>
</dbReference>
<feature type="compositionally biased region" description="Low complexity" evidence="1">
    <location>
        <begin position="237"/>
        <end position="248"/>
    </location>
</feature>
<dbReference type="EMBL" id="WBUI01000003">
    <property type="protein sequence ID" value="KAB2934320.1"/>
    <property type="molecule type" value="Genomic_DNA"/>
</dbReference>
<dbReference type="GO" id="GO:0003951">
    <property type="term" value="F:NAD+ kinase activity"/>
    <property type="evidence" value="ECO:0007669"/>
    <property type="project" value="InterPro"/>
</dbReference>
<keyword evidence="2" id="KW-0808">Transferase</keyword>
<organism evidence="2 3">
    <name type="scientific">Leptonema illini</name>
    <dbReference type="NCBI Taxonomy" id="183"/>
    <lineage>
        <taxon>Bacteria</taxon>
        <taxon>Pseudomonadati</taxon>
        <taxon>Spirochaetota</taxon>
        <taxon>Spirochaetia</taxon>
        <taxon>Leptospirales</taxon>
        <taxon>Leptospiraceae</taxon>
        <taxon>Leptonema</taxon>
    </lineage>
</organism>
<accession>A0A833H3U9</accession>
<proteinExistence type="predicted"/>
<dbReference type="Proteomes" id="UP000460298">
    <property type="component" value="Unassembled WGS sequence"/>
</dbReference>
<sequence length="337" mass="37681">MQLERIIVVRRPTRLEELKRRFNTKSQAEFYVQSRGQSFDDYELEDMTYSEAREAVLRAIPRSVKFLELDRSFLPNYVFAPEDLVLTLGQDGLVVNTAKYLDGQNILAVNPDPARFDGILLPFKVDDVQKTIEAYEADALGVRPITMAKAALNDGQELLAFNDLFIGPKTHTSARYSIRYRNAVENHSSSGLIVSTPAGSTGWMSSLYNQTAGIAQFAGLQPQSISKKSQNKTQPKSPDASSSLSQSPLAAPRLTWEERRLLFLVREPFRSQVSQTDIVAGFIEEGEDLVLESHMPESGVIFSDGMEWDFMQFNSGTVARVSVSDKRTNLLVAEKIS</sequence>
<dbReference type="Gene3D" id="2.60.200.30">
    <property type="entry name" value="Probable inorganic polyphosphate/atp-NAD kinase, domain 2"/>
    <property type="match status" value="1"/>
</dbReference>
<evidence type="ECO:0000313" key="2">
    <source>
        <dbReference type="EMBL" id="KAB2934320.1"/>
    </source>
</evidence>
<dbReference type="InterPro" id="IPR017437">
    <property type="entry name" value="ATP-NAD_kinase_PpnK-typ_C"/>
</dbReference>
<feature type="region of interest" description="Disordered" evidence="1">
    <location>
        <begin position="224"/>
        <end position="248"/>
    </location>
</feature>
<dbReference type="PANTHER" id="PTHR13158:SF5">
    <property type="entry name" value="NAD KINASE 2, MITOCHONDRIAL"/>
    <property type="match status" value="1"/>
</dbReference>
<dbReference type="PANTHER" id="PTHR13158">
    <property type="match status" value="1"/>
</dbReference>
<dbReference type="Gene3D" id="3.40.50.10330">
    <property type="entry name" value="Probable inorganic polyphosphate/atp-NAD kinase, domain 1"/>
    <property type="match status" value="1"/>
</dbReference>
<evidence type="ECO:0000313" key="3">
    <source>
        <dbReference type="Proteomes" id="UP000460298"/>
    </source>
</evidence>
<feature type="compositionally biased region" description="Polar residues" evidence="1">
    <location>
        <begin position="224"/>
        <end position="236"/>
    </location>
</feature>
<protein>
    <submittedName>
        <fullName evidence="2">NAD+ kinase</fullName>
    </submittedName>
</protein>
<reference evidence="2 3" key="1">
    <citation type="submission" date="2019-10" db="EMBL/GenBank/DDBJ databases">
        <title>Extracellular Electron Transfer in a Candidatus Methanoperedens spp. Enrichment Culture.</title>
        <authorList>
            <person name="Berger S."/>
            <person name="Rangel Shaw D."/>
            <person name="Berben T."/>
            <person name="In 'T Zandt M."/>
            <person name="Frank J."/>
            <person name="Reimann J."/>
            <person name="Jetten M.S.M."/>
            <person name="Welte C.U."/>
        </authorList>
    </citation>
    <scope>NUCLEOTIDE SEQUENCE [LARGE SCALE GENOMIC DNA]</scope>
    <source>
        <strain evidence="2">SB12</strain>
    </source>
</reference>